<dbReference type="RefSeq" id="WP_209849787.1">
    <property type="nucleotide sequence ID" value="NZ_CBCRVE010000005.1"/>
</dbReference>
<accession>A0ABS4H4U2</accession>
<evidence type="ECO:0000256" key="1">
    <source>
        <dbReference type="ARBA" id="ARBA00044755"/>
    </source>
</evidence>
<evidence type="ECO:0000313" key="3">
    <source>
        <dbReference type="Proteomes" id="UP001519273"/>
    </source>
</evidence>
<proteinExistence type="inferred from homology"/>
<dbReference type="PANTHER" id="PTHR35024">
    <property type="entry name" value="HYPOTHETICAL CYTOSOLIC PROTEIN"/>
    <property type="match status" value="1"/>
</dbReference>
<gene>
    <name evidence="2" type="ORF">J2Z20_002287</name>
</gene>
<organism evidence="2 3">
    <name type="scientific">Paenibacillus sediminis</name>
    <dbReference type="NCBI Taxonomy" id="664909"/>
    <lineage>
        <taxon>Bacteria</taxon>
        <taxon>Bacillati</taxon>
        <taxon>Bacillota</taxon>
        <taxon>Bacilli</taxon>
        <taxon>Bacillales</taxon>
        <taxon>Paenibacillaceae</taxon>
        <taxon>Paenibacillus</taxon>
    </lineage>
</organism>
<evidence type="ECO:0000313" key="2">
    <source>
        <dbReference type="EMBL" id="MBP1937392.1"/>
    </source>
</evidence>
<keyword evidence="3" id="KW-1185">Reference proteome</keyword>
<comment type="caution">
    <text evidence="2">The sequence shown here is derived from an EMBL/GenBank/DDBJ whole genome shotgun (WGS) entry which is preliminary data.</text>
</comment>
<dbReference type="Pfam" id="PF04519">
    <property type="entry name" value="Bactofilin"/>
    <property type="match status" value="1"/>
</dbReference>
<dbReference type="InterPro" id="IPR007607">
    <property type="entry name" value="BacA/B"/>
</dbReference>
<protein>
    <submittedName>
        <fullName evidence="2">Cytoskeletal protein CcmA (Bactofilin family)</fullName>
    </submittedName>
</protein>
<dbReference type="Proteomes" id="UP001519273">
    <property type="component" value="Unassembled WGS sequence"/>
</dbReference>
<sequence length="134" mass="14066">MFKEFKKSTTNATHTLIGQGSEIQGILMCEANLRIEGTFQGEIECTGDIVIGEDGVARSNIIANGVIVAGKVYGDIRTQGRLTITSTGQVYGNVIASSLVIAEGGLLNGASKMEKESSYIISEPVKSVSHSEAG</sequence>
<dbReference type="PANTHER" id="PTHR35024:SF4">
    <property type="entry name" value="POLYMER-FORMING CYTOSKELETAL PROTEIN"/>
    <property type="match status" value="1"/>
</dbReference>
<comment type="similarity">
    <text evidence="1">Belongs to the bactofilin family.</text>
</comment>
<dbReference type="EMBL" id="JAGGKP010000005">
    <property type="protein sequence ID" value="MBP1937392.1"/>
    <property type="molecule type" value="Genomic_DNA"/>
</dbReference>
<reference evidence="2 3" key="1">
    <citation type="submission" date="2021-03" db="EMBL/GenBank/DDBJ databases">
        <title>Genomic Encyclopedia of Type Strains, Phase IV (KMG-IV): sequencing the most valuable type-strain genomes for metagenomic binning, comparative biology and taxonomic classification.</title>
        <authorList>
            <person name="Goeker M."/>
        </authorList>
    </citation>
    <scope>NUCLEOTIDE SEQUENCE [LARGE SCALE GENOMIC DNA]</scope>
    <source>
        <strain evidence="2 3">DSM 23491</strain>
    </source>
</reference>
<name>A0ABS4H4U2_9BACL</name>